<reference evidence="1" key="1">
    <citation type="submission" date="2020-11" db="EMBL/GenBank/DDBJ databases">
        <authorList>
            <person name="Whitehead M."/>
        </authorList>
    </citation>
    <scope>NUCLEOTIDE SEQUENCE</scope>
    <source>
        <strain evidence="1">EGII</strain>
    </source>
</reference>
<evidence type="ECO:0000313" key="2">
    <source>
        <dbReference type="Proteomes" id="UP000606786"/>
    </source>
</evidence>
<dbReference type="Proteomes" id="UP000606786">
    <property type="component" value="Unassembled WGS sequence"/>
</dbReference>
<keyword evidence="2" id="KW-1185">Reference proteome</keyword>
<comment type="caution">
    <text evidence="1">The sequence shown here is derived from an EMBL/GenBank/DDBJ whole genome shotgun (WGS) entry which is preliminary data.</text>
</comment>
<name>A0A811UIU7_CERCA</name>
<dbReference type="AlphaFoldDB" id="A0A811UIU7"/>
<gene>
    <name evidence="1" type="ORF">CCAP1982_LOCUS7476</name>
</gene>
<sequence length="80" mass="9078">MKFQNRSVRMRRRRCPTKATVQHLGKGCCEDNITAANLKHAIPVAAENSTNLVKMDKDRKVARLLLNNLLNRVCGESENE</sequence>
<evidence type="ECO:0000313" key="1">
    <source>
        <dbReference type="EMBL" id="CAD6998929.1"/>
    </source>
</evidence>
<proteinExistence type="predicted"/>
<organism evidence="1 2">
    <name type="scientific">Ceratitis capitata</name>
    <name type="common">Mediterranean fruit fly</name>
    <name type="synonym">Tephritis capitata</name>
    <dbReference type="NCBI Taxonomy" id="7213"/>
    <lineage>
        <taxon>Eukaryota</taxon>
        <taxon>Metazoa</taxon>
        <taxon>Ecdysozoa</taxon>
        <taxon>Arthropoda</taxon>
        <taxon>Hexapoda</taxon>
        <taxon>Insecta</taxon>
        <taxon>Pterygota</taxon>
        <taxon>Neoptera</taxon>
        <taxon>Endopterygota</taxon>
        <taxon>Diptera</taxon>
        <taxon>Brachycera</taxon>
        <taxon>Muscomorpha</taxon>
        <taxon>Tephritoidea</taxon>
        <taxon>Tephritidae</taxon>
        <taxon>Ceratitis</taxon>
        <taxon>Ceratitis</taxon>
    </lineage>
</organism>
<accession>A0A811UIU7</accession>
<protein>
    <submittedName>
        <fullName evidence="1">(Mediterranean fruit fly) hypothetical protein</fullName>
    </submittedName>
</protein>
<dbReference type="EMBL" id="CAJHJT010000012">
    <property type="protein sequence ID" value="CAD6998929.1"/>
    <property type="molecule type" value="Genomic_DNA"/>
</dbReference>